<reference evidence="2" key="1">
    <citation type="journal article" date="2023" name="Mol. Phylogenet. Evol.">
        <title>Genome-scale phylogeny and comparative genomics of the fungal order Sordariales.</title>
        <authorList>
            <person name="Hensen N."/>
            <person name="Bonometti L."/>
            <person name="Westerberg I."/>
            <person name="Brannstrom I.O."/>
            <person name="Guillou S."/>
            <person name="Cros-Aarteil S."/>
            <person name="Calhoun S."/>
            <person name="Haridas S."/>
            <person name="Kuo A."/>
            <person name="Mondo S."/>
            <person name="Pangilinan J."/>
            <person name="Riley R."/>
            <person name="LaButti K."/>
            <person name="Andreopoulos B."/>
            <person name="Lipzen A."/>
            <person name="Chen C."/>
            <person name="Yan M."/>
            <person name="Daum C."/>
            <person name="Ng V."/>
            <person name="Clum A."/>
            <person name="Steindorff A."/>
            <person name="Ohm R.A."/>
            <person name="Martin F."/>
            <person name="Silar P."/>
            <person name="Natvig D.O."/>
            <person name="Lalanne C."/>
            <person name="Gautier V."/>
            <person name="Ament-Velasquez S.L."/>
            <person name="Kruys A."/>
            <person name="Hutchinson M.I."/>
            <person name="Powell A.J."/>
            <person name="Barry K."/>
            <person name="Miller A.N."/>
            <person name="Grigoriev I.V."/>
            <person name="Debuchy R."/>
            <person name="Gladieux P."/>
            <person name="Hiltunen Thoren M."/>
            <person name="Johannesson H."/>
        </authorList>
    </citation>
    <scope>NUCLEOTIDE SEQUENCE</scope>
    <source>
        <strain evidence="2">CBS 103.79</strain>
    </source>
</reference>
<sequence length="211" mass="22775">MPPTTRRSTRSAGPAAGKQSTLSFKHKVTKAIKTGKEGYKSPARAKEYIPDVTPSPPASPTRAKKASAPASDVEEDEAVIEPKEQEKVEVVKKDEDGDKTVEAAAMSDKAIERYWAGIEASREARAVHKKHGEGLSTGEKVLRYFDVSSQYGPCIGIARVKRWQRAQRLGLNPPVEVLAVLLKEGARGKEGFEKAHMDELLNATAVGAVGA</sequence>
<organism evidence="2 3">
    <name type="scientific">Staphylotrichum tortipilum</name>
    <dbReference type="NCBI Taxonomy" id="2831512"/>
    <lineage>
        <taxon>Eukaryota</taxon>
        <taxon>Fungi</taxon>
        <taxon>Dikarya</taxon>
        <taxon>Ascomycota</taxon>
        <taxon>Pezizomycotina</taxon>
        <taxon>Sordariomycetes</taxon>
        <taxon>Sordariomycetidae</taxon>
        <taxon>Sordariales</taxon>
        <taxon>Chaetomiaceae</taxon>
        <taxon>Staphylotrichum</taxon>
    </lineage>
</organism>
<accession>A0AAN6MRX9</accession>
<gene>
    <name evidence="2" type="ORF">C8A05DRAFT_42087</name>
</gene>
<dbReference type="InterPro" id="IPR007218">
    <property type="entry name" value="DNA_pol_delta_4"/>
</dbReference>
<feature type="compositionally biased region" description="Basic and acidic residues" evidence="1">
    <location>
        <begin position="34"/>
        <end position="49"/>
    </location>
</feature>
<feature type="compositionally biased region" description="Basic and acidic residues" evidence="1">
    <location>
        <begin position="80"/>
        <end position="95"/>
    </location>
</feature>
<dbReference type="Proteomes" id="UP001303889">
    <property type="component" value="Unassembled WGS sequence"/>
</dbReference>
<dbReference type="EMBL" id="MU855379">
    <property type="protein sequence ID" value="KAK3904883.1"/>
    <property type="molecule type" value="Genomic_DNA"/>
</dbReference>
<dbReference type="GO" id="GO:0000731">
    <property type="term" value="P:DNA synthesis involved in DNA repair"/>
    <property type="evidence" value="ECO:0007669"/>
    <property type="project" value="InterPro"/>
</dbReference>
<dbReference type="GO" id="GO:0003887">
    <property type="term" value="F:DNA-directed DNA polymerase activity"/>
    <property type="evidence" value="ECO:0007669"/>
    <property type="project" value="TreeGrafter"/>
</dbReference>
<name>A0AAN6MRX9_9PEZI</name>
<dbReference type="GO" id="GO:0043625">
    <property type="term" value="C:delta DNA polymerase complex"/>
    <property type="evidence" value="ECO:0007669"/>
    <property type="project" value="TreeGrafter"/>
</dbReference>
<reference evidence="2" key="2">
    <citation type="submission" date="2023-05" db="EMBL/GenBank/DDBJ databases">
        <authorList>
            <consortium name="Lawrence Berkeley National Laboratory"/>
            <person name="Steindorff A."/>
            <person name="Hensen N."/>
            <person name="Bonometti L."/>
            <person name="Westerberg I."/>
            <person name="Brannstrom I.O."/>
            <person name="Guillou S."/>
            <person name="Cros-Aarteil S."/>
            <person name="Calhoun S."/>
            <person name="Haridas S."/>
            <person name="Kuo A."/>
            <person name="Mondo S."/>
            <person name="Pangilinan J."/>
            <person name="Riley R."/>
            <person name="Labutti K."/>
            <person name="Andreopoulos B."/>
            <person name="Lipzen A."/>
            <person name="Chen C."/>
            <person name="Yanf M."/>
            <person name="Daum C."/>
            <person name="Ng V."/>
            <person name="Clum A."/>
            <person name="Ohm R."/>
            <person name="Martin F."/>
            <person name="Silar P."/>
            <person name="Natvig D."/>
            <person name="Lalanne C."/>
            <person name="Gautier V."/>
            <person name="Ament-Velasquez S.L."/>
            <person name="Kruys A."/>
            <person name="Hutchinson M.I."/>
            <person name="Powell A.J."/>
            <person name="Barry K."/>
            <person name="Miller A.N."/>
            <person name="Grigoriev I.V."/>
            <person name="Debuchy R."/>
            <person name="Gladieux P."/>
            <person name="Thoren M.H."/>
            <person name="Johannesson H."/>
        </authorList>
    </citation>
    <scope>NUCLEOTIDE SEQUENCE</scope>
    <source>
        <strain evidence="2">CBS 103.79</strain>
    </source>
</reference>
<dbReference type="PANTHER" id="PTHR14303:SF0">
    <property type="entry name" value="DNA POLYMERASE DELTA SUBUNIT 4"/>
    <property type="match status" value="1"/>
</dbReference>
<protein>
    <submittedName>
        <fullName evidence="2">DNA polymerase delta subunit 4</fullName>
    </submittedName>
</protein>
<evidence type="ECO:0000313" key="3">
    <source>
        <dbReference type="Proteomes" id="UP001303889"/>
    </source>
</evidence>
<evidence type="ECO:0000256" key="1">
    <source>
        <dbReference type="SAM" id="MobiDB-lite"/>
    </source>
</evidence>
<feature type="region of interest" description="Disordered" evidence="1">
    <location>
        <begin position="1"/>
        <end position="95"/>
    </location>
</feature>
<keyword evidence="3" id="KW-1185">Reference proteome</keyword>
<dbReference type="Pfam" id="PF04081">
    <property type="entry name" value="DNA_pol_delta_4"/>
    <property type="match status" value="1"/>
</dbReference>
<evidence type="ECO:0000313" key="2">
    <source>
        <dbReference type="EMBL" id="KAK3904883.1"/>
    </source>
</evidence>
<dbReference type="AlphaFoldDB" id="A0AAN6MRX9"/>
<dbReference type="GO" id="GO:0006261">
    <property type="term" value="P:DNA-templated DNA replication"/>
    <property type="evidence" value="ECO:0007669"/>
    <property type="project" value="TreeGrafter"/>
</dbReference>
<proteinExistence type="predicted"/>
<comment type="caution">
    <text evidence="2">The sequence shown here is derived from an EMBL/GenBank/DDBJ whole genome shotgun (WGS) entry which is preliminary data.</text>
</comment>
<dbReference type="PANTHER" id="PTHR14303">
    <property type="entry name" value="DNA POLYMERASE DELTA SUBUNIT 4"/>
    <property type="match status" value="1"/>
</dbReference>